<keyword evidence="1" id="KW-0812">Transmembrane</keyword>
<keyword evidence="1" id="KW-0472">Membrane</keyword>
<dbReference type="Proteomes" id="UP001549110">
    <property type="component" value="Unassembled WGS sequence"/>
</dbReference>
<comment type="caution">
    <text evidence="2">The sequence shown here is derived from an EMBL/GenBank/DDBJ whole genome shotgun (WGS) entry which is preliminary data.</text>
</comment>
<feature type="transmembrane region" description="Helical" evidence="1">
    <location>
        <begin position="15"/>
        <end position="40"/>
    </location>
</feature>
<evidence type="ECO:0000313" key="2">
    <source>
        <dbReference type="EMBL" id="MET3525254.1"/>
    </source>
</evidence>
<dbReference type="InterPro" id="IPR008620">
    <property type="entry name" value="FixH"/>
</dbReference>
<proteinExistence type="predicted"/>
<evidence type="ECO:0000256" key="1">
    <source>
        <dbReference type="SAM" id="Phobius"/>
    </source>
</evidence>
<dbReference type="PIRSF" id="PIRSF011386">
    <property type="entry name" value="FixH"/>
    <property type="match status" value="1"/>
</dbReference>
<accession>A0ABV2EE12</accession>
<gene>
    <name evidence="2" type="ORF">ABID41_000349</name>
</gene>
<reference evidence="2 3" key="1">
    <citation type="submission" date="2024-06" db="EMBL/GenBank/DDBJ databases">
        <title>Genomic Encyclopedia of Type Strains, Phase IV (KMG-IV): sequencing the most valuable type-strain genomes for metagenomic binning, comparative biology and taxonomic classification.</title>
        <authorList>
            <person name="Goeker M."/>
        </authorList>
    </citation>
    <scope>NUCLEOTIDE SEQUENCE [LARGE SCALE GENOMIC DNA]</scope>
    <source>
        <strain evidence="2 3">DSM 17809</strain>
    </source>
</reference>
<keyword evidence="3" id="KW-1185">Reference proteome</keyword>
<dbReference type="InterPro" id="IPR018037">
    <property type="entry name" value="FixH_proteobacterial"/>
</dbReference>
<evidence type="ECO:0000313" key="3">
    <source>
        <dbReference type="Proteomes" id="UP001549110"/>
    </source>
</evidence>
<organism evidence="2 3">
    <name type="scientific">Phenylobacterium koreense</name>
    <dbReference type="NCBI Taxonomy" id="266125"/>
    <lineage>
        <taxon>Bacteria</taxon>
        <taxon>Pseudomonadati</taxon>
        <taxon>Pseudomonadota</taxon>
        <taxon>Alphaproteobacteria</taxon>
        <taxon>Caulobacterales</taxon>
        <taxon>Caulobacteraceae</taxon>
        <taxon>Phenylobacterium</taxon>
    </lineage>
</organism>
<dbReference type="Gene3D" id="2.60.40.10">
    <property type="entry name" value="Immunoglobulins"/>
    <property type="match status" value="1"/>
</dbReference>
<protein>
    <submittedName>
        <fullName evidence="2">Nitrogen fixation protein FixH</fullName>
    </submittedName>
</protein>
<name>A0ABV2EE12_9CAUL</name>
<sequence>MTDATQTPGFQIRGWHVLLMVVGFFGVVIAVDVTFMMAAYRSFPGQVSVTPYEDGLAYNKHMAQQRAQAALGWRAAVATASNAVTVEVVDAKGAPVTGLKLTGLLSRPATEAGRIALTFAEAAPGRYAARAKPEAGAWDLSFNAQGKGGETLEAEKRLSWP</sequence>
<dbReference type="Pfam" id="PF05751">
    <property type="entry name" value="FixH"/>
    <property type="match status" value="1"/>
</dbReference>
<dbReference type="EMBL" id="JBEPLU010000001">
    <property type="protein sequence ID" value="MET3525254.1"/>
    <property type="molecule type" value="Genomic_DNA"/>
</dbReference>
<dbReference type="InterPro" id="IPR013783">
    <property type="entry name" value="Ig-like_fold"/>
</dbReference>
<dbReference type="RefSeq" id="WP_331929544.1">
    <property type="nucleotide sequence ID" value="NZ_JBEPLU010000001.1"/>
</dbReference>
<keyword evidence="1" id="KW-1133">Transmembrane helix</keyword>